<name>A0A0U1DXU0_9MYCO</name>
<dbReference type="CDD" id="cd16961">
    <property type="entry name" value="RMtype1_S_TRD-CR_like"/>
    <property type="match status" value="1"/>
</dbReference>
<evidence type="ECO:0000313" key="5">
    <source>
        <dbReference type="EMBL" id="CQD24840.1"/>
    </source>
</evidence>
<dbReference type="EMBL" id="CTEF01000007">
    <property type="protein sequence ID" value="CQD24840.1"/>
    <property type="molecule type" value="Genomic_DNA"/>
</dbReference>
<dbReference type="AlphaFoldDB" id="A0A0U1DXU0"/>
<dbReference type="GO" id="GO:0003677">
    <property type="term" value="F:DNA binding"/>
    <property type="evidence" value="ECO:0007669"/>
    <property type="project" value="UniProtKB-KW"/>
</dbReference>
<organism evidence="5 6">
    <name type="scientific">Mycolicibacterium conceptionense</name>
    <dbReference type="NCBI Taxonomy" id="451644"/>
    <lineage>
        <taxon>Bacteria</taxon>
        <taxon>Bacillati</taxon>
        <taxon>Actinomycetota</taxon>
        <taxon>Actinomycetes</taxon>
        <taxon>Mycobacteriales</taxon>
        <taxon>Mycobacteriaceae</taxon>
        <taxon>Mycolicibacterium</taxon>
    </lineage>
</organism>
<comment type="similarity">
    <text evidence="1">Belongs to the type-I restriction system S methylase family.</text>
</comment>
<proteinExistence type="inferred from homology"/>
<accession>A0A0U1DXU0</accession>
<dbReference type="InterPro" id="IPR044946">
    <property type="entry name" value="Restrct_endonuc_typeI_TRD_sf"/>
</dbReference>
<sequence length="393" mass="43885">MKIVALGEVTESVKTWNPTRDPDAEFLYVDLSAVDNAVKAITYTATVKGRDAPSRARQLIKTGDILVSTVRPNLNAVAAVEARFDGVTASTGFTVLRPTPLLDSRYLFHWVQTKEFVSDMVRKATGASYPAVSDRIIKNSKFRLPPIDEQRRVAAILDHTDGLRAKRREAHKQRMNVAQSILIDQFGDLAKNSRRWPKYELAELSESGLRNGAYFPRGSYTSDGHEMVHMSDVFYDHVHRGQLKRVGASESDLRRFAVTADDLLIARRSLNYSGAAKPCLVPHSDEPLLFESSLIKFAPRQDTIRARYLFHVLSNESFRRSEITKIITGTTIFGVSQSNLSRVQVPVPPLHLQDDYLAKVEAAEAVGGIQTRATSQLDELFGSLQARAFRGEL</sequence>
<keyword evidence="3" id="KW-0238">DNA-binding</keyword>
<evidence type="ECO:0000256" key="2">
    <source>
        <dbReference type="ARBA" id="ARBA00022747"/>
    </source>
</evidence>
<dbReference type="SUPFAM" id="SSF116734">
    <property type="entry name" value="DNA methylase specificity domain"/>
    <property type="match status" value="2"/>
</dbReference>
<evidence type="ECO:0000256" key="1">
    <source>
        <dbReference type="ARBA" id="ARBA00010923"/>
    </source>
</evidence>
<dbReference type="PANTHER" id="PTHR30408">
    <property type="entry name" value="TYPE-1 RESTRICTION ENZYME ECOKI SPECIFICITY PROTEIN"/>
    <property type="match status" value="1"/>
</dbReference>
<evidence type="ECO:0000256" key="3">
    <source>
        <dbReference type="ARBA" id="ARBA00023125"/>
    </source>
</evidence>
<dbReference type="GO" id="GO:0009307">
    <property type="term" value="P:DNA restriction-modification system"/>
    <property type="evidence" value="ECO:0007669"/>
    <property type="project" value="UniProtKB-KW"/>
</dbReference>
<dbReference type="InterPro" id="IPR052021">
    <property type="entry name" value="Type-I_RS_S_subunit"/>
</dbReference>
<dbReference type="Gene3D" id="3.90.220.20">
    <property type="entry name" value="DNA methylase specificity domains"/>
    <property type="match status" value="2"/>
</dbReference>
<dbReference type="Pfam" id="PF01420">
    <property type="entry name" value="Methylase_S"/>
    <property type="match status" value="1"/>
</dbReference>
<feature type="domain" description="Type I restriction modification DNA specificity" evidence="4">
    <location>
        <begin position="60"/>
        <end position="162"/>
    </location>
</feature>
<dbReference type="GeneID" id="44295515"/>
<evidence type="ECO:0000313" key="6">
    <source>
        <dbReference type="Proteomes" id="UP000182227"/>
    </source>
</evidence>
<keyword evidence="2" id="KW-0680">Restriction system</keyword>
<evidence type="ECO:0000259" key="4">
    <source>
        <dbReference type="Pfam" id="PF01420"/>
    </source>
</evidence>
<dbReference type="PANTHER" id="PTHR30408:SF12">
    <property type="entry name" value="TYPE I RESTRICTION ENZYME MJAVIII SPECIFICITY SUBUNIT"/>
    <property type="match status" value="1"/>
</dbReference>
<reference evidence="5 6" key="1">
    <citation type="submission" date="2015-03" db="EMBL/GenBank/DDBJ databases">
        <authorList>
            <person name="Murphy D."/>
        </authorList>
    </citation>
    <scope>NUCLEOTIDE SEQUENCE [LARGE SCALE GENOMIC DNA]</scope>
    <source>
        <strain evidence="5 6">D16</strain>
    </source>
</reference>
<protein>
    <submittedName>
        <fullName evidence="5">Restriction modification system DNA specificity subunit</fullName>
    </submittedName>
</protein>
<dbReference type="Proteomes" id="UP000182227">
    <property type="component" value="Unassembled WGS sequence"/>
</dbReference>
<dbReference type="RefSeq" id="WP_085140475.1">
    <property type="nucleotide sequence ID" value="NZ_JACKVA010000008.1"/>
</dbReference>
<dbReference type="InterPro" id="IPR000055">
    <property type="entry name" value="Restrct_endonuc_typeI_TRD"/>
</dbReference>
<gene>
    <name evidence="5" type="ORF">BN970_06659</name>
</gene>